<gene>
    <name evidence="4" type="ORF">RCL2_002031200</name>
    <name evidence="3" type="ORF">RclHR1_15150003</name>
</gene>
<dbReference type="Pfam" id="PF07534">
    <property type="entry name" value="TLD"/>
    <property type="match status" value="1"/>
</dbReference>
<accession>A0A2Z6R789</accession>
<feature type="domain" description="TLDc" evidence="2">
    <location>
        <begin position="299"/>
        <end position="473"/>
    </location>
</feature>
<sequence>MSTEFFSKLLSQNFTEILEDNEYYDITIEVGEDPNIKIFRAHMNILCYRSPYLRRVLSSNKKSKNGGLSHIKLPNISPEIFHIILRYIYGGILLLNGKDTLDILNTLIAADELHLQELVNFLQKYLIENNSEWLEQHFELIHRTSNQSNSLSELQEFCTILMAKYPEKIFKSFDFTSLSEKSLISLIKKDDLQMKEIKVWEYVLKWGLAQNPTLDSDPNTWSNDDFKTMNNTLQHCLPLIRFFCLSSKEITQKIRPYKKLLNQQLYEDLIDSYMNPDNISIENILLPRNIKIDKIIDSKIVNLNIFLAILKWIDNNGNKFAHIRESYLPYEFKLLLRGSRDGFTPQKFHELCGDKYSTVTFIKIKGTDEILGGYNPLKWESTNTWGLTNDSFIFSFKDKNIKNAIFSKVKNTNHAVNYNYTHGPYFGQDIIIWSINQSTDYTTTRYKKGCYENMIRDSEDDFSIEDYEVFQLIKC</sequence>
<dbReference type="InterPro" id="IPR000210">
    <property type="entry name" value="BTB/POZ_dom"/>
</dbReference>
<dbReference type="EMBL" id="BEXD01000575">
    <property type="protein sequence ID" value="GBB88598.1"/>
    <property type="molecule type" value="Genomic_DNA"/>
</dbReference>
<dbReference type="PROSITE" id="PS50097">
    <property type="entry name" value="BTB"/>
    <property type="match status" value="1"/>
</dbReference>
<evidence type="ECO:0000259" key="1">
    <source>
        <dbReference type="PROSITE" id="PS50097"/>
    </source>
</evidence>
<evidence type="ECO:0000313" key="5">
    <source>
        <dbReference type="Proteomes" id="UP000247702"/>
    </source>
</evidence>
<organism evidence="3 5">
    <name type="scientific">Rhizophagus clarus</name>
    <dbReference type="NCBI Taxonomy" id="94130"/>
    <lineage>
        <taxon>Eukaryota</taxon>
        <taxon>Fungi</taxon>
        <taxon>Fungi incertae sedis</taxon>
        <taxon>Mucoromycota</taxon>
        <taxon>Glomeromycotina</taxon>
        <taxon>Glomeromycetes</taxon>
        <taxon>Glomerales</taxon>
        <taxon>Glomeraceae</taxon>
        <taxon>Rhizophagus</taxon>
    </lineage>
</organism>
<dbReference type="PANTHER" id="PTHR24410">
    <property type="entry name" value="HL07962P-RELATED"/>
    <property type="match status" value="1"/>
</dbReference>
<dbReference type="Pfam" id="PF00651">
    <property type="entry name" value="BTB"/>
    <property type="match status" value="1"/>
</dbReference>
<proteinExistence type="predicted"/>
<dbReference type="CDD" id="cd18186">
    <property type="entry name" value="BTB_POZ_ZBTB_KLHL-like"/>
    <property type="match status" value="1"/>
</dbReference>
<reference evidence="3 5" key="1">
    <citation type="submission" date="2017-11" db="EMBL/GenBank/DDBJ databases">
        <title>The genome of Rhizophagus clarus HR1 reveals common genetic basis of auxotrophy among arbuscular mycorrhizal fungi.</title>
        <authorList>
            <person name="Kobayashi Y."/>
        </authorList>
    </citation>
    <scope>NUCLEOTIDE SEQUENCE [LARGE SCALE GENOMIC DNA]</scope>
    <source>
        <strain evidence="3 5">HR1</strain>
    </source>
</reference>
<dbReference type="SUPFAM" id="SSF54695">
    <property type="entry name" value="POZ domain"/>
    <property type="match status" value="1"/>
</dbReference>
<dbReference type="OrthoDB" id="1022638at2759"/>
<protein>
    <recommendedName>
        <fullName evidence="6">BTB domain-containing protein</fullName>
    </recommendedName>
</protein>
<dbReference type="PROSITE" id="PS51886">
    <property type="entry name" value="TLDC"/>
    <property type="match status" value="1"/>
</dbReference>
<reference evidence="4" key="2">
    <citation type="submission" date="2019-10" db="EMBL/GenBank/DDBJ databases">
        <title>Conservation and host-specific expression of non-tandemly repeated heterogenous ribosome RNA gene in arbuscular mycorrhizal fungi.</title>
        <authorList>
            <person name="Maeda T."/>
            <person name="Kobayashi Y."/>
            <person name="Nakagawa T."/>
            <person name="Ezawa T."/>
            <person name="Yamaguchi K."/>
            <person name="Bino T."/>
            <person name="Nishimoto Y."/>
            <person name="Shigenobu S."/>
            <person name="Kawaguchi M."/>
        </authorList>
    </citation>
    <scope>NUCLEOTIDE SEQUENCE</scope>
    <source>
        <strain evidence="4">HR1</strain>
    </source>
</reference>
<dbReference type="InterPro" id="IPR006571">
    <property type="entry name" value="TLDc_dom"/>
</dbReference>
<dbReference type="Pfam" id="PF07707">
    <property type="entry name" value="BACK"/>
    <property type="match status" value="1"/>
</dbReference>
<dbReference type="Gene3D" id="1.25.40.420">
    <property type="match status" value="1"/>
</dbReference>
<dbReference type="InterPro" id="IPR051481">
    <property type="entry name" value="BTB-POZ/Galectin-3-binding"/>
</dbReference>
<dbReference type="EMBL" id="BLAL01000228">
    <property type="protein sequence ID" value="GES93568.1"/>
    <property type="molecule type" value="Genomic_DNA"/>
</dbReference>
<dbReference type="Gene3D" id="3.30.710.10">
    <property type="entry name" value="Potassium Channel Kv1.1, Chain A"/>
    <property type="match status" value="1"/>
</dbReference>
<comment type="caution">
    <text evidence="3">The sequence shown here is derived from an EMBL/GenBank/DDBJ whole genome shotgun (WGS) entry which is preliminary data.</text>
</comment>
<evidence type="ECO:0000259" key="2">
    <source>
        <dbReference type="PROSITE" id="PS51886"/>
    </source>
</evidence>
<dbReference type="SMART" id="SM00225">
    <property type="entry name" value="BTB"/>
    <property type="match status" value="1"/>
</dbReference>
<evidence type="ECO:0008006" key="6">
    <source>
        <dbReference type="Google" id="ProtNLM"/>
    </source>
</evidence>
<name>A0A2Z6R789_9GLOM</name>
<dbReference type="InterPro" id="IPR011705">
    <property type="entry name" value="BACK"/>
</dbReference>
<evidence type="ECO:0000313" key="4">
    <source>
        <dbReference type="EMBL" id="GES93568.1"/>
    </source>
</evidence>
<dbReference type="InterPro" id="IPR011333">
    <property type="entry name" value="SKP1/BTB/POZ_sf"/>
</dbReference>
<feature type="domain" description="BTB" evidence="1">
    <location>
        <begin position="24"/>
        <end position="97"/>
    </location>
</feature>
<evidence type="ECO:0000313" key="3">
    <source>
        <dbReference type="EMBL" id="GBB88598.1"/>
    </source>
</evidence>
<dbReference type="AlphaFoldDB" id="A0A2Z6R789"/>
<dbReference type="Proteomes" id="UP000615446">
    <property type="component" value="Unassembled WGS sequence"/>
</dbReference>
<dbReference type="PANTHER" id="PTHR24410:SF23">
    <property type="entry name" value="BTB DOMAIN-CONTAINING PROTEIN-RELATED"/>
    <property type="match status" value="1"/>
</dbReference>
<keyword evidence="5" id="KW-1185">Reference proteome</keyword>
<dbReference type="Proteomes" id="UP000247702">
    <property type="component" value="Unassembled WGS sequence"/>
</dbReference>